<proteinExistence type="predicted"/>
<organism evidence="2">
    <name type="scientific">Rhipicephalus microplus</name>
    <name type="common">Cattle tick</name>
    <name type="synonym">Boophilus microplus</name>
    <dbReference type="NCBI Taxonomy" id="6941"/>
    <lineage>
        <taxon>Eukaryota</taxon>
        <taxon>Metazoa</taxon>
        <taxon>Ecdysozoa</taxon>
        <taxon>Arthropoda</taxon>
        <taxon>Chelicerata</taxon>
        <taxon>Arachnida</taxon>
        <taxon>Acari</taxon>
        <taxon>Parasitiformes</taxon>
        <taxon>Ixodida</taxon>
        <taxon>Ixodoidea</taxon>
        <taxon>Ixodidae</taxon>
        <taxon>Rhipicephalinae</taxon>
        <taxon>Rhipicephalus</taxon>
        <taxon>Boophilus</taxon>
    </lineage>
</organism>
<protein>
    <submittedName>
        <fullName evidence="2">Uncharacterized protein</fullName>
    </submittedName>
</protein>
<reference evidence="2" key="1">
    <citation type="submission" date="2020-03" db="EMBL/GenBank/DDBJ databases">
        <title>A transcriptome and proteome of the tick Rhipicephalus microplus shaped by the genetic composition of its hosts and developmental stage.</title>
        <authorList>
            <person name="Garcia G.R."/>
            <person name="Ribeiro J.M.C."/>
            <person name="Maruyama S.R."/>
            <person name="Gardinasse L.G."/>
            <person name="Nelson K."/>
            <person name="Ferreira B.R."/>
            <person name="Andrade T.G."/>
            <person name="Santos I.K.F.M."/>
        </authorList>
    </citation>
    <scope>NUCLEOTIDE SEQUENCE</scope>
    <source>
        <strain evidence="2">NSGR</strain>
        <tissue evidence="2">Salivary glands</tissue>
    </source>
</reference>
<feature type="coiled-coil region" evidence="1">
    <location>
        <begin position="58"/>
        <end position="119"/>
    </location>
</feature>
<name>A0A6G4ZUA9_RHIMP</name>
<dbReference type="EMBL" id="GIKN01000049">
    <property type="protein sequence ID" value="NIE42322.1"/>
    <property type="molecule type" value="Transcribed_RNA"/>
</dbReference>
<accession>A0A6G4ZUA9</accession>
<evidence type="ECO:0000256" key="1">
    <source>
        <dbReference type="SAM" id="Coils"/>
    </source>
</evidence>
<sequence>MQKIGTDIDHLKSTSEDTKDKVGLDEVVAEVSNLKMKFEDIDAIEESLQETKDGFLRINILSVELDKIREKIDKLEQSEVINKDTAKKLEEATTQLSSMQTVNDSIQRLQNSLQTLNKRFIKRLKSCRQALGLLCQKSLKLQKSLRNWQK</sequence>
<evidence type="ECO:0000313" key="2">
    <source>
        <dbReference type="EMBL" id="NIE42322.1"/>
    </source>
</evidence>
<keyword evidence="1" id="KW-0175">Coiled coil</keyword>
<dbReference type="AlphaFoldDB" id="A0A6G4ZUA9"/>